<dbReference type="HOGENOM" id="CLU_921540_0_0_1"/>
<dbReference type="AlphaFoldDB" id="A0A024S6E7"/>
<organism evidence="1 2">
    <name type="scientific">Hypocrea jecorina (strain ATCC 56765 / BCRC 32924 / NRRL 11460 / Rut C-30)</name>
    <name type="common">Trichoderma reesei</name>
    <dbReference type="NCBI Taxonomy" id="1344414"/>
    <lineage>
        <taxon>Eukaryota</taxon>
        <taxon>Fungi</taxon>
        <taxon>Dikarya</taxon>
        <taxon>Ascomycota</taxon>
        <taxon>Pezizomycotina</taxon>
        <taxon>Sordariomycetes</taxon>
        <taxon>Hypocreomycetidae</taxon>
        <taxon>Hypocreales</taxon>
        <taxon>Hypocreaceae</taxon>
        <taxon>Trichoderma</taxon>
    </lineage>
</organism>
<evidence type="ECO:0000313" key="2">
    <source>
        <dbReference type="Proteomes" id="UP000024376"/>
    </source>
</evidence>
<name>A0A024S6E7_HYPJR</name>
<proteinExistence type="predicted"/>
<evidence type="ECO:0000313" key="1">
    <source>
        <dbReference type="EMBL" id="ETR99791.1"/>
    </source>
</evidence>
<sequence>MYQERGINRLLAASKHLRKAKCKFAEVPDSVIASQTHVHAYYKYIQRGNTDLLVVRTAIAIIPAFQVSNASGKVGETPRRKPVLLIKKFGIAKSEPPSYHRLLHDRISIQRSHFDEGIHSFLTDLVVSRTGRVILALGAEILRLLQTRPYLLVRDSTLAKRRRWEAKQSPSTRSYRLQHLEDGSMMNDPKLTRDRCLTEALHAPAVTPASLKYISSSSENVSLRRDHEKASRSARPTIDIEEVEDQSPASYQSMTSHVFGLASTPSHPFVAFDLFLVLVLRAPAWINGIKSSKADTIPPYMG</sequence>
<dbReference type="KEGG" id="trr:M419DRAFT_85178"/>
<reference evidence="2" key="1">
    <citation type="journal article" date="2013" name="Ind. Biotechnol.">
        <title>Comparative genomics analysis of Trichoderma reesei strains.</title>
        <authorList>
            <person name="Koike H."/>
            <person name="Aerts A."/>
            <person name="LaButti K."/>
            <person name="Grigoriev I.V."/>
            <person name="Baker S.E."/>
        </authorList>
    </citation>
    <scope>NUCLEOTIDE SEQUENCE [LARGE SCALE GENOMIC DNA]</scope>
    <source>
        <strain evidence="2">ATCC 56765 / BCRC 32924 / NRRL 11460 / Rut C-30</strain>
    </source>
</reference>
<dbReference type="EMBL" id="KI911155">
    <property type="protein sequence ID" value="ETR99791.1"/>
    <property type="molecule type" value="Genomic_DNA"/>
</dbReference>
<gene>
    <name evidence="1" type="ORF">M419DRAFT_85178</name>
</gene>
<dbReference type="Proteomes" id="UP000024376">
    <property type="component" value="Unassembled WGS sequence"/>
</dbReference>
<protein>
    <submittedName>
        <fullName evidence="1">Uncharacterized protein</fullName>
    </submittedName>
</protein>
<accession>A0A024S6E7</accession>